<organism evidence="1">
    <name type="scientific">Picea sitchensis</name>
    <name type="common">Sitka spruce</name>
    <name type="synonym">Pinus sitchensis</name>
    <dbReference type="NCBI Taxonomy" id="3332"/>
    <lineage>
        <taxon>Eukaryota</taxon>
        <taxon>Viridiplantae</taxon>
        <taxon>Streptophyta</taxon>
        <taxon>Embryophyta</taxon>
        <taxon>Tracheophyta</taxon>
        <taxon>Spermatophyta</taxon>
        <taxon>Pinopsida</taxon>
        <taxon>Pinidae</taxon>
        <taxon>Conifers I</taxon>
        <taxon>Pinales</taxon>
        <taxon>Pinaceae</taxon>
        <taxon>Picea</taxon>
    </lineage>
</organism>
<dbReference type="AlphaFoldDB" id="D5A8S7"/>
<accession>D5A8S7</accession>
<protein>
    <submittedName>
        <fullName evidence="1">Uncharacterized protein</fullName>
    </submittedName>
</protein>
<proteinExistence type="evidence at transcript level"/>
<name>D5A8S7_PICSI</name>
<sequence>MKSRRWPMTKSLILELQVRSCPVGLQSGEAGTSGALDWYAGLLIRGRHDSHVLNVSLPLIHLQRIRPPISKVISTSFIPYNSKCSTSTPTTVFMIKQCSENLKIHDSEYLLIRAARAVLGALLGTQVPECINTVIVTGH</sequence>
<evidence type="ECO:0000313" key="1">
    <source>
        <dbReference type="EMBL" id="ADE75946.1"/>
    </source>
</evidence>
<reference evidence="1" key="1">
    <citation type="submission" date="2010-04" db="EMBL/GenBank/DDBJ databases">
        <authorList>
            <person name="Reid K.E."/>
            <person name="Liao N."/>
            <person name="Chan S."/>
            <person name="Docking R."/>
            <person name="Taylor G."/>
            <person name="Moore R."/>
            <person name="Mayo M."/>
            <person name="Munro S."/>
            <person name="King J."/>
            <person name="Yanchuk A."/>
            <person name="Holt R."/>
            <person name="Jones S."/>
            <person name="Marra M."/>
            <person name="Ritland C.E."/>
            <person name="Ritland K."/>
            <person name="Bohlmann J."/>
        </authorList>
    </citation>
    <scope>NUCLEOTIDE SEQUENCE</scope>
    <source>
        <tissue evidence="1">Buds collected with no treatment. Collection October 2007</tissue>
    </source>
</reference>
<dbReference type="EMBL" id="BT122574">
    <property type="protein sequence ID" value="ADE75946.1"/>
    <property type="molecule type" value="mRNA"/>
</dbReference>